<comment type="similarity">
    <text evidence="2 6">Belongs to the AIM24 family.</text>
</comment>
<evidence type="ECO:0000313" key="9">
    <source>
        <dbReference type="Proteomes" id="UP001165120"/>
    </source>
</evidence>
<evidence type="ECO:0000313" key="8">
    <source>
        <dbReference type="EMBL" id="GME67364.1"/>
    </source>
</evidence>
<name>A0A9W6SUB0_CANBO</name>
<dbReference type="AlphaFoldDB" id="A0A9W6SUB0"/>
<dbReference type="Gene3D" id="3.60.160.10">
    <property type="entry name" value="Mitochondrial biogenesis AIM24"/>
    <property type="match status" value="1"/>
</dbReference>
<dbReference type="InterPro" id="IPR036983">
    <property type="entry name" value="AIM24_sf"/>
</dbReference>
<organism evidence="8 9">
    <name type="scientific">Candida boidinii</name>
    <name type="common">Yeast</name>
    <dbReference type="NCBI Taxonomy" id="5477"/>
    <lineage>
        <taxon>Eukaryota</taxon>
        <taxon>Fungi</taxon>
        <taxon>Dikarya</taxon>
        <taxon>Ascomycota</taxon>
        <taxon>Saccharomycotina</taxon>
        <taxon>Pichiomycetes</taxon>
        <taxon>Pichiales</taxon>
        <taxon>Pichiaceae</taxon>
        <taxon>Ogataea</taxon>
        <taxon>Ogataea/Candida clade</taxon>
    </lineage>
</organism>
<proteinExistence type="inferred from homology"/>
<keyword evidence="5 6" id="KW-0496">Mitochondrion</keyword>
<feature type="region of interest" description="Disordered" evidence="7">
    <location>
        <begin position="284"/>
        <end position="306"/>
    </location>
</feature>
<dbReference type="InterPro" id="IPR002838">
    <property type="entry name" value="AIM24"/>
</dbReference>
<evidence type="ECO:0000256" key="3">
    <source>
        <dbReference type="ARBA" id="ARBA00013287"/>
    </source>
</evidence>
<protein>
    <recommendedName>
        <fullName evidence="3 6">Altered inheritance of mitochondria protein 24, mitochondrial</fullName>
    </recommendedName>
</protein>
<comment type="subcellular location">
    <subcellularLocation>
        <location evidence="1 6">Mitochondrion</location>
    </subcellularLocation>
</comment>
<sequence length="440" mass="48177">MLRRNSSFTYIQRIAPPVVSKRNITISQSPTVTYSPNSSINTQGNVISNNNISKTVHQLPDLIPEGSDPLFQSIGTPQSTLSLSLPPSSPVYIKRGSLISLFGAKDITNSISSTLEIHSPLRRLLYGNITSSYQKLMSTVPIKALVSAYDQGSFGILSSLTKGTASTLTFVNLSLDGRVDWAIFPPKGLHCYAGSSLIVLPKAFPRNAKKGMFSWLRSGYTLCSGRGYLSLIGQGQVFKLSLGPDEEILIKKDSLLASSVNGVDDFKNGYFEMQNLNQKIDEETKVNQKTDQHSDESSKPWINPDESTPKTSIISTTYGYTKKFIQSVLSILKVSSNNIHDNIIGNGSFLRVKGPRSILLQTTSGMEHVTIGSNTSSFSSLSNQVSNVEKYVKKAEDFKNPQTKPADFLSYASVKDGKVEFKSTPDFSKTVKEIGSLKKE</sequence>
<evidence type="ECO:0000256" key="6">
    <source>
        <dbReference type="RuleBase" id="RU363045"/>
    </source>
</evidence>
<dbReference type="PANTHER" id="PTHR36959:SF2">
    <property type="entry name" value="ALTERED INHERITANCE OF MITOCHONDRIA PROTEIN 24, MITOCHONDRIAL"/>
    <property type="match status" value="1"/>
</dbReference>
<keyword evidence="9" id="KW-1185">Reference proteome</keyword>
<dbReference type="PANTHER" id="PTHR36959">
    <property type="entry name" value="ALTERED INHERITANCE OF MITOCHONDRIA PROTEIN 24, MITOCHONDRIAL"/>
    <property type="match status" value="1"/>
</dbReference>
<dbReference type="Proteomes" id="UP001165120">
    <property type="component" value="Unassembled WGS sequence"/>
</dbReference>
<reference evidence="8" key="1">
    <citation type="submission" date="2023-04" db="EMBL/GenBank/DDBJ databases">
        <title>Candida boidinii NBRC 10035.</title>
        <authorList>
            <person name="Ichikawa N."/>
            <person name="Sato H."/>
            <person name="Tonouchi N."/>
        </authorList>
    </citation>
    <scope>NUCLEOTIDE SEQUENCE</scope>
    <source>
        <strain evidence="8">NBRC 10035</strain>
    </source>
</reference>
<dbReference type="GO" id="GO:0007007">
    <property type="term" value="P:inner mitochondrial membrane organization"/>
    <property type="evidence" value="ECO:0007669"/>
    <property type="project" value="TreeGrafter"/>
</dbReference>
<accession>A0A9W6SUB0</accession>
<comment type="caution">
    <text evidence="8">The sequence shown here is derived from an EMBL/GenBank/DDBJ whole genome shotgun (WGS) entry which is preliminary data.</text>
</comment>
<dbReference type="GO" id="GO:0005743">
    <property type="term" value="C:mitochondrial inner membrane"/>
    <property type="evidence" value="ECO:0007669"/>
    <property type="project" value="TreeGrafter"/>
</dbReference>
<evidence type="ECO:0000256" key="5">
    <source>
        <dbReference type="ARBA" id="ARBA00023128"/>
    </source>
</evidence>
<gene>
    <name evidence="8" type="ORF">Cboi02_000078900</name>
</gene>
<evidence type="ECO:0000256" key="4">
    <source>
        <dbReference type="ARBA" id="ARBA00022946"/>
    </source>
</evidence>
<dbReference type="EMBL" id="BSXN01000158">
    <property type="protein sequence ID" value="GME67364.1"/>
    <property type="molecule type" value="Genomic_DNA"/>
</dbReference>
<feature type="compositionally biased region" description="Basic and acidic residues" evidence="7">
    <location>
        <begin position="284"/>
        <end position="298"/>
    </location>
</feature>
<evidence type="ECO:0000256" key="7">
    <source>
        <dbReference type="SAM" id="MobiDB-lite"/>
    </source>
</evidence>
<keyword evidence="4" id="KW-0809">Transit peptide</keyword>
<evidence type="ECO:0000256" key="1">
    <source>
        <dbReference type="ARBA" id="ARBA00004173"/>
    </source>
</evidence>
<dbReference type="Pfam" id="PF01987">
    <property type="entry name" value="AIM24"/>
    <property type="match status" value="1"/>
</dbReference>
<evidence type="ECO:0000256" key="2">
    <source>
        <dbReference type="ARBA" id="ARBA00009322"/>
    </source>
</evidence>